<keyword evidence="1" id="KW-1133">Transmembrane helix</keyword>
<accession>A0A7X8YF55</accession>
<evidence type="ECO:0000256" key="1">
    <source>
        <dbReference type="SAM" id="Phobius"/>
    </source>
</evidence>
<organism evidence="2 3">
    <name type="scientific">Nesterenkonia sedimenti</name>
    <dbReference type="NCBI Taxonomy" id="1463632"/>
    <lineage>
        <taxon>Bacteria</taxon>
        <taxon>Bacillati</taxon>
        <taxon>Actinomycetota</taxon>
        <taxon>Actinomycetes</taxon>
        <taxon>Micrococcales</taxon>
        <taxon>Micrococcaceae</taxon>
        <taxon>Nesterenkonia</taxon>
    </lineage>
</organism>
<name>A0A7X8YF55_9MICC</name>
<dbReference type="EMBL" id="JABAHY010000020">
    <property type="protein sequence ID" value="NLS11036.1"/>
    <property type="molecule type" value="Genomic_DNA"/>
</dbReference>
<evidence type="ECO:0000313" key="2">
    <source>
        <dbReference type="EMBL" id="NLS11036.1"/>
    </source>
</evidence>
<keyword evidence="1" id="KW-0812">Transmembrane</keyword>
<proteinExistence type="predicted"/>
<protein>
    <submittedName>
        <fullName evidence="2">Uncharacterized protein</fullName>
    </submittedName>
</protein>
<sequence>MSNSAAVGIILLGVLVIAGWAFGSEFGVVPDEGAWRWISVGLGGGLIGLGMAVRTQNKKKQKELGPEA</sequence>
<comment type="caution">
    <text evidence="2">The sequence shown here is derived from an EMBL/GenBank/DDBJ whole genome shotgun (WGS) entry which is preliminary data.</text>
</comment>
<keyword evidence="1" id="KW-0472">Membrane</keyword>
<keyword evidence="3" id="KW-1185">Reference proteome</keyword>
<gene>
    <name evidence="2" type="ORF">HGQ17_13735</name>
</gene>
<dbReference type="RefSeq" id="WP_168888518.1">
    <property type="nucleotide sequence ID" value="NZ_JABAHY010000020.1"/>
</dbReference>
<evidence type="ECO:0000313" key="3">
    <source>
        <dbReference type="Proteomes" id="UP000523139"/>
    </source>
</evidence>
<dbReference type="AlphaFoldDB" id="A0A7X8YF55"/>
<reference evidence="2 3" key="1">
    <citation type="submission" date="2020-04" db="EMBL/GenBank/DDBJ databases">
        <title>Nesterenkonia sp. nov., isolated from marine sediment.</title>
        <authorList>
            <person name="Zhang G."/>
        </authorList>
    </citation>
    <scope>NUCLEOTIDE SEQUENCE [LARGE SCALE GENOMIC DNA]</scope>
    <source>
        <strain evidence="2 3">MY13</strain>
    </source>
</reference>
<feature type="transmembrane region" description="Helical" evidence="1">
    <location>
        <begin position="33"/>
        <end position="53"/>
    </location>
</feature>
<dbReference type="Proteomes" id="UP000523139">
    <property type="component" value="Unassembled WGS sequence"/>
</dbReference>